<dbReference type="GO" id="GO:0046872">
    <property type="term" value="F:metal ion binding"/>
    <property type="evidence" value="ECO:0007669"/>
    <property type="project" value="UniProtKB-KW"/>
</dbReference>
<dbReference type="GO" id="GO:0005829">
    <property type="term" value="C:cytosol"/>
    <property type="evidence" value="ECO:0007669"/>
    <property type="project" value="TreeGrafter"/>
</dbReference>
<dbReference type="Gene3D" id="1.10.1240.10">
    <property type="entry name" value="Methionine synthase domain"/>
    <property type="match status" value="1"/>
</dbReference>
<dbReference type="RefSeq" id="WP_162275944.1">
    <property type="nucleotide sequence ID" value="NZ_CP042914.1"/>
</dbReference>
<dbReference type="EMBL" id="CP042914">
    <property type="protein sequence ID" value="QEG38083.1"/>
    <property type="molecule type" value="Genomic_DNA"/>
</dbReference>
<dbReference type="GO" id="GO:0008705">
    <property type="term" value="F:methionine synthase activity"/>
    <property type="evidence" value="ECO:0007669"/>
    <property type="project" value="TreeGrafter"/>
</dbReference>
<keyword evidence="5" id="KW-1185">Reference proteome</keyword>
<keyword evidence="1" id="KW-0479">Metal-binding</keyword>
<keyword evidence="2" id="KW-0170">Cobalt</keyword>
<dbReference type="GO" id="GO:0050667">
    <property type="term" value="P:homocysteine metabolic process"/>
    <property type="evidence" value="ECO:0007669"/>
    <property type="project" value="TreeGrafter"/>
</dbReference>
<dbReference type="PANTHER" id="PTHR45833:SF1">
    <property type="entry name" value="METHIONINE SYNTHASE"/>
    <property type="match status" value="1"/>
</dbReference>
<evidence type="ECO:0000256" key="1">
    <source>
        <dbReference type="ARBA" id="ARBA00022723"/>
    </source>
</evidence>
<dbReference type="KEGG" id="rul:UC8_00360"/>
<dbReference type="PANTHER" id="PTHR45833">
    <property type="entry name" value="METHIONINE SYNTHASE"/>
    <property type="match status" value="1"/>
</dbReference>
<dbReference type="InterPro" id="IPR036724">
    <property type="entry name" value="Cobalamin-bd_sf"/>
</dbReference>
<dbReference type="PROSITE" id="PS51332">
    <property type="entry name" value="B12_BINDING"/>
    <property type="match status" value="1"/>
</dbReference>
<organism evidence="4 5">
    <name type="scientific">Roseimaritima ulvae</name>
    <dbReference type="NCBI Taxonomy" id="980254"/>
    <lineage>
        <taxon>Bacteria</taxon>
        <taxon>Pseudomonadati</taxon>
        <taxon>Planctomycetota</taxon>
        <taxon>Planctomycetia</taxon>
        <taxon>Pirellulales</taxon>
        <taxon>Pirellulaceae</taxon>
        <taxon>Roseimaritima</taxon>
    </lineage>
</organism>
<evidence type="ECO:0000313" key="5">
    <source>
        <dbReference type="Proteomes" id="UP000325286"/>
    </source>
</evidence>
<proteinExistence type="predicted"/>
<dbReference type="InterPro" id="IPR006158">
    <property type="entry name" value="Cobalamin-bd"/>
</dbReference>
<evidence type="ECO:0000313" key="4">
    <source>
        <dbReference type="EMBL" id="QEG38083.1"/>
    </source>
</evidence>
<dbReference type="SUPFAM" id="SSF52242">
    <property type="entry name" value="Cobalamin (vitamin B12)-binding domain"/>
    <property type="match status" value="1"/>
</dbReference>
<name>A0A5B9QVX2_9BACT</name>
<dbReference type="InterPro" id="IPR050554">
    <property type="entry name" value="Met_Synthase/Corrinoid"/>
</dbReference>
<feature type="domain" description="B12-binding" evidence="3">
    <location>
        <begin position="231"/>
        <end position="363"/>
    </location>
</feature>
<dbReference type="GO" id="GO:0031419">
    <property type="term" value="F:cobalamin binding"/>
    <property type="evidence" value="ECO:0007669"/>
    <property type="project" value="InterPro"/>
</dbReference>
<gene>
    <name evidence="4" type="ORF">UC8_00360</name>
</gene>
<dbReference type="GO" id="GO:0046653">
    <property type="term" value="P:tetrahydrofolate metabolic process"/>
    <property type="evidence" value="ECO:0007669"/>
    <property type="project" value="TreeGrafter"/>
</dbReference>
<evidence type="ECO:0000259" key="3">
    <source>
        <dbReference type="PROSITE" id="PS51332"/>
    </source>
</evidence>
<dbReference type="InterPro" id="IPR036594">
    <property type="entry name" value="Meth_synthase_dom"/>
</dbReference>
<evidence type="ECO:0000256" key="2">
    <source>
        <dbReference type="ARBA" id="ARBA00023285"/>
    </source>
</evidence>
<accession>A0A5B9QVX2</accession>
<protein>
    <submittedName>
        <fullName evidence="4">Methylaspartate mutase subunit S</fullName>
    </submittedName>
</protein>
<sequence>MTNAPINTARMLRQATHGLAEEVVGRLENGEAVTEPFAYSAGFAIRVEQVEAHLDTLAACIAFSSPAMLDDYIHHVATVSKLVPPHRDDIADVLSEIMGVIEEQFPQRAQAVIGEYLEHATHTLEEVPSPTPLATSDGSSASLQQQYLAALLATHRSEALQLILDAVQTGTSVESIYSQVLQPTLQQLGDLWQAGTISVAQEHYCTAAIEVLLARMQPYFFSQQNSPKSSEKTLVAACVGHELHQVGLRMVADSFESHGWKTLYLGANTPTESIGKAVQATEADVLAVSTTLTRNLFALTDVVSLLRSLPDCEHVKLLVGGRPFHTDPTLWKRIGADATAANAKEAVGVTERMLDLPANRLKP</sequence>
<dbReference type="InterPro" id="IPR003759">
    <property type="entry name" value="Cbl-bd_cap"/>
</dbReference>
<dbReference type="Proteomes" id="UP000325286">
    <property type="component" value="Chromosome"/>
</dbReference>
<dbReference type="Pfam" id="PF02310">
    <property type="entry name" value="B12-binding"/>
    <property type="match status" value="1"/>
</dbReference>
<dbReference type="Pfam" id="PF02607">
    <property type="entry name" value="B12-binding_2"/>
    <property type="match status" value="1"/>
</dbReference>
<dbReference type="AlphaFoldDB" id="A0A5B9QVX2"/>
<dbReference type="Gene3D" id="3.40.50.280">
    <property type="entry name" value="Cobalamin-binding domain"/>
    <property type="match status" value="1"/>
</dbReference>
<reference evidence="4 5" key="1">
    <citation type="submission" date="2019-08" db="EMBL/GenBank/DDBJ databases">
        <title>Deep-cultivation of Planctomycetes and their phenomic and genomic characterization uncovers novel biology.</title>
        <authorList>
            <person name="Wiegand S."/>
            <person name="Jogler M."/>
            <person name="Boedeker C."/>
            <person name="Pinto D."/>
            <person name="Vollmers J."/>
            <person name="Rivas-Marin E."/>
            <person name="Kohn T."/>
            <person name="Peeters S.H."/>
            <person name="Heuer A."/>
            <person name="Rast P."/>
            <person name="Oberbeckmann S."/>
            <person name="Bunk B."/>
            <person name="Jeske O."/>
            <person name="Meyerdierks A."/>
            <person name="Storesund J.E."/>
            <person name="Kallscheuer N."/>
            <person name="Luecker S."/>
            <person name="Lage O.M."/>
            <person name="Pohl T."/>
            <person name="Merkel B.J."/>
            <person name="Hornburger P."/>
            <person name="Mueller R.-W."/>
            <person name="Bruemmer F."/>
            <person name="Labrenz M."/>
            <person name="Spormann A.M."/>
            <person name="Op den Camp H."/>
            <person name="Overmann J."/>
            <person name="Amann R."/>
            <person name="Jetten M.S.M."/>
            <person name="Mascher T."/>
            <person name="Medema M.H."/>
            <person name="Devos D.P."/>
            <person name="Kaster A.-K."/>
            <person name="Ovreas L."/>
            <person name="Rohde M."/>
            <person name="Galperin M.Y."/>
            <person name="Jogler C."/>
        </authorList>
    </citation>
    <scope>NUCLEOTIDE SEQUENCE [LARGE SCALE GENOMIC DNA]</scope>
    <source>
        <strain evidence="4 5">UC8</strain>
    </source>
</reference>